<evidence type="ECO:0000313" key="4">
    <source>
        <dbReference type="Proteomes" id="UP000013785"/>
    </source>
</evidence>
<dbReference type="InterPro" id="IPR031100">
    <property type="entry name" value="LOG_fam"/>
</dbReference>
<dbReference type="GO" id="GO:0009691">
    <property type="term" value="P:cytokinin biosynthetic process"/>
    <property type="evidence" value="ECO:0007669"/>
    <property type="project" value="UniProtKB-UniRule"/>
</dbReference>
<dbReference type="Gene3D" id="3.40.50.450">
    <property type="match status" value="1"/>
</dbReference>
<comment type="similarity">
    <text evidence="1 2">Belongs to the LOG family.</text>
</comment>
<protein>
    <recommendedName>
        <fullName evidence="2">Cytokinin riboside 5'-monophosphate phosphoribohydrolase</fullName>
        <ecNumber evidence="2">3.2.2.n1</ecNumber>
    </recommendedName>
</protein>
<name>R3TRB1_9ENTE</name>
<dbReference type="GO" id="GO:0016799">
    <property type="term" value="F:hydrolase activity, hydrolyzing N-glycosyl compounds"/>
    <property type="evidence" value="ECO:0007669"/>
    <property type="project" value="TreeGrafter"/>
</dbReference>
<reference evidence="3 4" key="1">
    <citation type="submission" date="2013-02" db="EMBL/GenBank/DDBJ databases">
        <title>The Genome Sequence of Enterococcus phoeniculicola BAA-412.</title>
        <authorList>
            <consortium name="The Broad Institute Genome Sequencing Platform"/>
            <consortium name="The Broad Institute Genome Sequencing Center for Infectious Disease"/>
            <person name="Earl A.M."/>
            <person name="Gilmore M.S."/>
            <person name="Lebreton F."/>
            <person name="Walker B."/>
            <person name="Young S.K."/>
            <person name="Zeng Q."/>
            <person name="Gargeya S."/>
            <person name="Fitzgerald M."/>
            <person name="Haas B."/>
            <person name="Abouelleil A."/>
            <person name="Alvarado L."/>
            <person name="Arachchi H.M."/>
            <person name="Berlin A.M."/>
            <person name="Chapman S.B."/>
            <person name="Dewar J."/>
            <person name="Goldberg J."/>
            <person name="Griggs A."/>
            <person name="Gujja S."/>
            <person name="Hansen M."/>
            <person name="Howarth C."/>
            <person name="Imamovic A."/>
            <person name="Larimer J."/>
            <person name="McCowan C."/>
            <person name="Murphy C."/>
            <person name="Neiman D."/>
            <person name="Pearson M."/>
            <person name="Priest M."/>
            <person name="Roberts A."/>
            <person name="Saif S."/>
            <person name="Shea T."/>
            <person name="Sisk P."/>
            <person name="Sykes S."/>
            <person name="Wortman J."/>
            <person name="Nusbaum C."/>
            <person name="Birren B."/>
        </authorList>
    </citation>
    <scope>NUCLEOTIDE SEQUENCE [LARGE SCALE GENOMIC DNA]</scope>
    <source>
        <strain evidence="3 4">ATCC BAA-412</strain>
    </source>
</reference>
<sequence>MKIAVFCGASIGNKKEFKEDALRLGTWIGKNQHTLVYGGGNAGLMGILADSVLENGGEVIGVIPEFLVEREIAHQGLTSLYTVDNMHTRKKKMMDLAECFIALPGGPGTLEEITEVISWGRVGEHQKPAVFFDTNHYYQLISDFYTQMVHNGFLTKKDREKLLFSTDLDEIHQFIEDYEAPEIRQYK</sequence>
<dbReference type="GO" id="GO:0005829">
    <property type="term" value="C:cytosol"/>
    <property type="evidence" value="ECO:0007669"/>
    <property type="project" value="TreeGrafter"/>
</dbReference>
<dbReference type="AlphaFoldDB" id="R3TRB1"/>
<accession>R3TRB1</accession>
<dbReference type="Proteomes" id="UP000013785">
    <property type="component" value="Unassembled WGS sequence"/>
</dbReference>
<dbReference type="PATRIC" id="fig|1158610.3.peg.1721"/>
<proteinExistence type="inferred from homology"/>
<dbReference type="HOGENOM" id="CLU_058336_4_2_9"/>
<dbReference type="RefSeq" id="WP_010768392.1">
    <property type="nucleotide sequence ID" value="NZ_ASWE01000003.1"/>
</dbReference>
<dbReference type="STRING" id="154621.RV11_GL001846"/>
<keyword evidence="4" id="KW-1185">Reference proteome</keyword>
<keyword evidence="2" id="KW-0378">Hydrolase</keyword>
<dbReference type="EMBL" id="AJAT01000014">
    <property type="protein sequence ID" value="EOL44099.1"/>
    <property type="molecule type" value="Genomic_DNA"/>
</dbReference>
<organism evidence="3 4">
    <name type="scientific">Enterococcus phoeniculicola ATCC BAA-412</name>
    <dbReference type="NCBI Taxonomy" id="1158610"/>
    <lineage>
        <taxon>Bacteria</taxon>
        <taxon>Bacillati</taxon>
        <taxon>Bacillota</taxon>
        <taxon>Bacilli</taxon>
        <taxon>Lactobacillales</taxon>
        <taxon>Enterococcaceae</taxon>
        <taxon>Enterococcus</taxon>
    </lineage>
</organism>
<evidence type="ECO:0000256" key="2">
    <source>
        <dbReference type="RuleBase" id="RU363015"/>
    </source>
</evidence>
<comment type="caution">
    <text evidence="3">The sequence shown here is derived from an EMBL/GenBank/DDBJ whole genome shotgun (WGS) entry which is preliminary data.</text>
</comment>
<dbReference type="InterPro" id="IPR005269">
    <property type="entry name" value="LOG"/>
</dbReference>
<evidence type="ECO:0000256" key="1">
    <source>
        <dbReference type="ARBA" id="ARBA00006763"/>
    </source>
</evidence>
<dbReference type="Pfam" id="PF03641">
    <property type="entry name" value="Lysine_decarbox"/>
    <property type="match status" value="1"/>
</dbReference>
<dbReference type="PANTHER" id="PTHR31223">
    <property type="entry name" value="LOG FAMILY PROTEIN YJL055W"/>
    <property type="match status" value="1"/>
</dbReference>
<gene>
    <name evidence="3" type="ORF">UC3_01729</name>
</gene>
<dbReference type="OrthoDB" id="9801098at2"/>
<evidence type="ECO:0000313" key="3">
    <source>
        <dbReference type="EMBL" id="EOL44099.1"/>
    </source>
</evidence>
<keyword evidence="2" id="KW-0203">Cytokinin biosynthesis</keyword>
<dbReference type="EC" id="3.2.2.n1" evidence="2"/>
<dbReference type="NCBIfam" id="TIGR00730">
    <property type="entry name" value="Rossman fold protein, TIGR00730 family"/>
    <property type="match status" value="1"/>
</dbReference>
<dbReference type="SUPFAM" id="SSF102405">
    <property type="entry name" value="MCP/YpsA-like"/>
    <property type="match status" value="1"/>
</dbReference>
<dbReference type="eggNOG" id="COG1611">
    <property type="taxonomic scope" value="Bacteria"/>
</dbReference>
<dbReference type="PANTHER" id="PTHR31223:SF70">
    <property type="entry name" value="LOG FAMILY PROTEIN YJL055W"/>
    <property type="match status" value="1"/>
</dbReference>